<dbReference type="AlphaFoldDB" id="A0AAD8ZHM4"/>
<feature type="compositionally biased region" description="Pro residues" evidence="1">
    <location>
        <begin position="97"/>
        <end position="106"/>
    </location>
</feature>
<feature type="region of interest" description="Disordered" evidence="1">
    <location>
        <begin position="34"/>
        <end position="65"/>
    </location>
</feature>
<evidence type="ECO:0000256" key="1">
    <source>
        <dbReference type="SAM" id="MobiDB-lite"/>
    </source>
</evidence>
<comment type="caution">
    <text evidence="2">The sequence shown here is derived from an EMBL/GenBank/DDBJ whole genome shotgun (WGS) entry which is preliminary data.</text>
</comment>
<reference evidence="2" key="1">
    <citation type="submission" date="2023-03" db="EMBL/GenBank/DDBJ databases">
        <title>Electrophorus voltai genome.</title>
        <authorList>
            <person name="Bian C."/>
        </authorList>
    </citation>
    <scope>NUCLEOTIDE SEQUENCE</scope>
    <source>
        <strain evidence="2">CB-2022</strain>
        <tissue evidence="2">Muscle</tissue>
    </source>
</reference>
<proteinExistence type="predicted"/>
<feature type="compositionally biased region" description="Polar residues" evidence="1">
    <location>
        <begin position="135"/>
        <end position="144"/>
    </location>
</feature>
<protein>
    <submittedName>
        <fullName evidence="2">Uncharacterized protein</fullName>
    </submittedName>
</protein>
<gene>
    <name evidence="2" type="ORF">P4O66_000453</name>
</gene>
<feature type="compositionally biased region" description="Basic and acidic residues" evidence="1">
    <location>
        <begin position="191"/>
        <end position="205"/>
    </location>
</feature>
<accession>A0AAD8ZHM4</accession>
<dbReference type="EMBL" id="JAROKS010000011">
    <property type="protein sequence ID" value="KAK1799573.1"/>
    <property type="molecule type" value="Genomic_DNA"/>
</dbReference>
<keyword evidence="3" id="KW-1185">Reference proteome</keyword>
<sequence>MYGPALRNIYKVLASQYKLLGYIMPYNTRTKEYYREQDQSDRQTDTDLRSEYTEVSSRLGSEVDQKENLAMEVEEALHWDSPSDIDTVLVDSESKEPPAPMVPPKAPPRRLRSRTSRRPKGACEGILSSEEDTPSTKFHSSKSQALKPKPRKGKKVASPVPAPEMSQSAMASPEARTLKPEQPPPHTSRPSRTDSDPADDWERGWGSRCLPWTV</sequence>
<feature type="compositionally biased region" description="Basic and acidic residues" evidence="1">
    <location>
        <begin position="34"/>
        <end position="52"/>
    </location>
</feature>
<feature type="region of interest" description="Disordered" evidence="1">
    <location>
        <begin position="93"/>
        <end position="214"/>
    </location>
</feature>
<dbReference type="Proteomes" id="UP001239994">
    <property type="component" value="Unassembled WGS sequence"/>
</dbReference>
<name>A0AAD8ZHM4_9TELE</name>
<organism evidence="2 3">
    <name type="scientific">Electrophorus voltai</name>
    <dbReference type="NCBI Taxonomy" id="2609070"/>
    <lineage>
        <taxon>Eukaryota</taxon>
        <taxon>Metazoa</taxon>
        <taxon>Chordata</taxon>
        <taxon>Craniata</taxon>
        <taxon>Vertebrata</taxon>
        <taxon>Euteleostomi</taxon>
        <taxon>Actinopterygii</taxon>
        <taxon>Neopterygii</taxon>
        <taxon>Teleostei</taxon>
        <taxon>Ostariophysi</taxon>
        <taxon>Gymnotiformes</taxon>
        <taxon>Gymnotoidei</taxon>
        <taxon>Gymnotidae</taxon>
        <taxon>Electrophorus</taxon>
    </lineage>
</organism>
<evidence type="ECO:0000313" key="2">
    <source>
        <dbReference type="EMBL" id="KAK1799573.1"/>
    </source>
</evidence>
<evidence type="ECO:0000313" key="3">
    <source>
        <dbReference type="Proteomes" id="UP001239994"/>
    </source>
</evidence>
<feature type="compositionally biased region" description="Basic residues" evidence="1">
    <location>
        <begin position="107"/>
        <end position="120"/>
    </location>
</feature>